<keyword evidence="3" id="KW-1185">Reference proteome</keyword>
<accession>A0A3P8E3J4</accession>
<feature type="domain" description="DUF5641" evidence="1">
    <location>
        <begin position="83"/>
        <end position="167"/>
    </location>
</feature>
<dbReference type="OrthoDB" id="7981490at2759"/>
<reference evidence="4" key="2">
    <citation type="submission" date="2019-09" db="UniProtKB">
        <authorList>
            <consortium name="WormBaseParasite"/>
        </authorList>
    </citation>
    <scope>IDENTIFICATION</scope>
</reference>
<gene>
    <name evidence="2" type="ORF">HPBE_LOCUS23795</name>
</gene>
<accession>A0A183GM76</accession>
<evidence type="ECO:0000259" key="1">
    <source>
        <dbReference type="Pfam" id="PF18701"/>
    </source>
</evidence>
<dbReference type="EMBL" id="UZAH01035491">
    <property type="protein sequence ID" value="VDP41038.1"/>
    <property type="molecule type" value="Genomic_DNA"/>
</dbReference>
<proteinExistence type="predicted"/>
<dbReference type="Proteomes" id="UP000050761">
    <property type="component" value="Unassembled WGS sequence"/>
</dbReference>
<evidence type="ECO:0000313" key="2">
    <source>
        <dbReference type="EMBL" id="VDP41038.1"/>
    </source>
</evidence>
<evidence type="ECO:0000313" key="4">
    <source>
        <dbReference type="WBParaSite" id="HPBE_0002379601-mRNA-1"/>
    </source>
</evidence>
<organism evidence="3 4">
    <name type="scientific">Heligmosomoides polygyrus</name>
    <name type="common">Parasitic roundworm</name>
    <dbReference type="NCBI Taxonomy" id="6339"/>
    <lineage>
        <taxon>Eukaryota</taxon>
        <taxon>Metazoa</taxon>
        <taxon>Ecdysozoa</taxon>
        <taxon>Nematoda</taxon>
        <taxon>Chromadorea</taxon>
        <taxon>Rhabditida</taxon>
        <taxon>Rhabditina</taxon>
        <taxon>Rhabditomorpha</taxon>
        <taxon>Strongyloidea</taxon>
        <taxon>Heligmosomidae</taxon>
        <taxon>Heligmosomoides</taxon>
    </lineage>
</organism>
<sequence length="195" mass="22790">MLPLFDLVKSKFSMEIRQKLHDLEFQTGSDFDLDQVMQKLDYIINSREKPIDFISPRIEAQLPAQPLQLEVLYDAQNNLTQWYKDTLQLLDHFWELWHSEYLSALRERQQYNSRRRRFTTSTSKIGDVVIIAEDKLPRGQWPYGIITKLLQSKDGCIRSAEVRSSNDKNENLDTPGTFLVATSVVAHRNCARLDD</sequence>
<name>A0A183GM76_HELPZ</name>
<evidence type="ECO:0000313" key="3">
    <source>
        <dbReference type="Proteomes" id="UP000050761"/>
    </source>
</evidence>
<dbReference type="AlphaFoldDB" id="A0A183GM76"/>
<protein>
    <submittedName>
        <fullName evidence="4">DUF5641 domain-containing protein</fullName>
    </submittedName>
</protein>
<reference evidence="2 3" key="1">
    <citation type="submission" date="2018-11" db="EMBL/GenBank/DDBJ databases">
        <authorList>
            <consortium name="Pathogen Informatics"/>
        </authorList>
    </citation>
    <scope>NUCLEOTIDE SEQUENCE [LARGE SCALE GENOMIC DNA]</scope>
</reference>
<dbReference type="WBParaSite" id="HPBE_0002379601-mRNA-1">
    <property type="protein sequence ID" value="HPBE_0002379601-mRNA-1"/>
    <property type="gene ID" value="HPBE_0002379601"/>
</dbReference>
<dbReference type="Pfam" id="PF18701">
    <property type="entry name" value="DUF5641"/>
    <property type="match status" value="1"/>
</dbReference>
<dbReference type="PANTHER" id="PTHR47331">
    <property type="entry name" value="PHD-TYPE DOMAIN-CONTAINING PROTEIN"/>
    <property type="match status" value="1"/>
</dbReference>
<dbReference type="InterPro" id="IPR040676">
    <property type="entry name" value="DUF5641"/>
</dbReference>